<dbReference type="AlphaFoldDB" id="A0AAN9J8F8"/>
<accession>A0AAN9J8F8</accession>
<proteinExistence type="predicted"/>
<dbReference type="Proteomes" id="UP001359559">
    <property type="component" value="Unassembled WGS sequence"/>
</dbReference>
<feature type="region of interest" description="Disordered" evidence="1">
    <location>
        <begin position="1"/>
        <end position="29"/>
    </location>
</feature>
<name>A0AAN9J8F8_CLITE</name>
<evidence type="ECO:0000256" key="1">
    <source>
        <dbReference type="SAM" id="MobiDB-lite"/>
    </source>
</evidence>
<evidence type="ECO:0000313" key="2">
    <source>
        <dbReference type="EMBL" id="KAK7293158.1"/>
    </source>
</evidence>
<dbReference type="EMBL" id="JAYKXN010000004">
    <property type="protein sequence ID" value="KAK7293158.1"/>
    <property type="molecule type" value="Genomic_DNA"/>
</dbReference>
<organism evidence="2 3">
    <name type="scientific">Clitoria ternatea</name>
    <name type="common">Butterfly pea</name>
    <dbReference type="NCBI Taxonomy" id="43366"/>
    <lineage>
        <taxon>Eukaryota</taxon>
        <taxon>Viridiplantae</taxon>
        <taxon>Streptophyta</taxon>
        <taxon>Embryophyta</taxon>
        <taxon>Tracheophyta</taxon>
        <taxon>Spermatophyta</taxon>
        <taxon>Magnoliopsida</taxon>
        <taxon>eudicotyledons</taxon>
        <taxon>Gunneridae</taxon>
        <taxon>Pentapetalae</taxon>
        <taxon>rosids</taxon>
        <taxon>fabids</taxon>
        <taxon>Fabales</taxon>
        <taxon>Fabaceae</taxon>
        <taxon>Papilionoideae</taxon>
        <taxon>50 kb inversion clade</taxon>
        <taxon>NPAAA clade</taxon>
        <taxon>indigoferoid/millettioid clade</taxon>
        <taxon>Phaseoleae</taxon>
        <taxon>Clitoria</taxon>
    </lineage>
</organism>
<comment type="caution">
    <text evidence="2">The sequence shown here is derived from an EMBL/GenBank/DDBJ whole genome shotgun (WGS) entry which is preliminary data.</text>
</comment>
<gene>
    <name evidence="2" type="ORF">RJT34_16019</name>
</gene>
<protein>
    <submittedName>
        <fullName evidence="2">Uncharacterized protein</fullName>
    </submittedName>
</protein>
<keyword evidence="3" id="KW-1185">Reference proteome</keyword>
<sequence>MGQRQQTEAGQTDRPQAGQSWRRGQRELTATRGNREDIISSSIKVDYRFICHYQSVSINAYYAWSSYHRDRNFHPKLLVEIWTKIVSSRDCLQHYCVAEEKVQLTLVRVLHCQQFIKLKPFQLSFIRVL</sequence>
<evidence type="ECO:0000313" key="3">
    <source>
        <dbReference type="Proteomes" id="UP001359559"/>
    </source>
</evidence>
<reference evidence="2 3" key="1">
    <citation type="submission" date="2024-01" db="EMBL/GenBank/DDBJ databases">
        <title>The genomes of 5 underutilized Papilionoideae crops provide insights into root nodulation and disease resistance.</title>
        <authorList>
            <person name="Yuan L."/>
        </authorList>
    </citation>
    <scope>NUCLEOTIDE SEQUENCE [LARGE SCALE GENOMIC DNA]</scope>
    <source>
        <strain evidence="2">LY-2023</strain>
        <tissue evidence="2">Leaf</tissue>
    </source>
</reference>
<feature type="compositionally biased region" description="Polar residues" evidence="1">
    <location>
        <begin position="1"/>
        <end position="19"/>
    </location>
</feature>